<sequence length="183" mass="19952">MALCQTRSLFSGLGWAPPWPVFTGQGYCSCPNRTDEETETQGERPRAWAPAAVATTVCGDRCDARAGQVHRRLGSRRHLPQPPVFVPAISSDSIPSSSSLVLFSRSRSQIPSCRNLDPNPPVAHFPQQLESISEVPKTACLHGGDASLVWPPPERSDEVQAAMLLLGLSGFREPCSYGRHRPH</sequence>
<keyword evidence="1" id="KW-1185">Reference proteome</keyword>
<dbReference type="GeneID" id="116538281"/>
<accession>A0A6J3GEF7</accession>
<organism evidence="1 2">
    <name type="scientific">Sapajus apella</name>
    <name type="common">Brown-capped capuchin</name>
    <name type="synonym">Cebus apella</name>
    <dbReference type="NCBI Taxonomy" id="9515"/>
    <lineage>
        <taxon>Eukaryota</taxon>
        <taxon>Metazoa</taxon>
        <taxon>Chordata</taxon>
        <taxon>Craniata</taxon>
        <taxon>Vertebrata</taxon>
        <taxon>Euteleostomi</taxon>
        <taxon>Mammalia</taxon>
        <taxon>Eutheria</taxon>
        <taxon>Euarchontoglires</taxon>
        <taxon>Primates</taxon>
        <taxon>Haplorrhini</taxon>
        <taxon>Platyrrhini</taxon>
        <taxon>Cebidae</taxon>
        <taxon>Cebinae</taxon>
        <taxon>Sapajus</taxon>
    </lineage>
</organism>
<evidence type="ECO:0000313" key="1">
    <source>
        <dbReference type="Proteomes" id="UP000504640"/>
    </source>
</evidence>
<reference evidence="2" key="1">
    <citation type="submission" date="2025-08" db="UniProtKB">
        <authorList>
            <consortium name="RefSeq"/>
        </authorList>
    </citation>
    <scope>IDENTIFICATION</scope>
    <source>
        <tissue evidence="2">Blood</tissue>
    </source>
</reference>
<gene>
    <name evidence="2" type="primary">LOC116538281</name>
</gene>
<name>A0A6J3GEF7_SAPAP</name>
<dbReference type="AlphaFoldDB" id="A0A6J3GEF7"/>
<evidence type="ECO:0000313" key="2">
    <source>
        <dbReference type="RefSeq" id="XP_032116448.1"/>
    </source>
</evidence>
<proteinExistence type="predicted"/>
<dbReference type="Proteomes" id="UP000504640">
    <property type="component" value="Unplaced"/>
</dbReference>
<dbReference type="RefSeq" id="XP_032116448.1">
    <property type="nucleotide sequence ID" value="XM_032260557.1"/>
</dbReference>
<protein>
    <submittedName>
        <fullName evidence="2">Uncharacterized protein LOC116538281</fullName>
    </submittedName>
</protein>